<feature type="repeat" description="TPR" evidence="16">
    <location>
        <begin position="309"/>
        <end position="342"/>
    </location>
</feature>
<keyword evidence="8 17" id="KW-0812">Transmembrane</keyword>
<evidence type="ECO:0000256" key="16">
    <source>
        <dbReference type="PROSITE-ProRule" id="PRU00339"/>
    </source>
</evidence>
<evidence type="ECO:0000256" key="17">
    <source>
        <dbReference type="SAM" id="Phobius"/>
    </source>
</evidence>
<dbReference type="GO" id="GO:0005783">
    <property type="term" value="C:endoplasmic reticulum"/>
    <property type="evidence" value="ECO:0007669"/>
    <property type="project" value="UniProtKB-SubCell"/>
</dbReference>
<evidence type="ECO:0000256" key="10">
    <source>
        <dbReference type="ARBA" id="ARBA00022803"/>
    </source>
</evidence>
<comment type="catalytic activity">
    <reaction evidence="14">
        <text>a di-trans,poly-cis-dolichyl beta-D-mannosyl phosphate + L-threonyl-[protein] = 3-O-(alpha-D-mannosyl)-L-threonyl-[protein] + a di-trans,poly-cis-dolichyl phosphate + H(+)</text>
        <dbReference type="Rhea" id="RHEA:53396"/>
        <dbReference type="Rhea" id="RHEA-COMP:11060"/>
        <dbReference type="Rhea" id="RHEA-COMP:13547"/>
        <dbReference type="Rhea" id="RHEA-COMP:19498"/>
        <dbReference type="Rhea" id="RHEA-COMP:19501"/>
        <dbReference type="ChEBI" id="CHEBI:15378"/>
        <dbReference type="ChEBI" id="CHEBI:30013"/>
        <dbReference type="ChEBI" id="CHEBI:57683"/>
        <dbReference type="ChEBI" id="CHEBI:58211"/>
        <dbReference type="ChEBI" id="CHEBI:137323"/>
        <dbReference type="EC" id="2.4.1.109"/>
    </reaction>
</comment>
<dbReference type="PhylomeDB" id="T1ITR6"/>
<evidence type="ECO:0000256" key="1">
    <source>
        <dbReference type="ARBA" id="ARBA00003582"/>
    </source>
</evidence>
<evidence type="ECO:0000256" key="13">
    <source>
        <dbReference type="ARBA" id="ARBA00023136"/>
    </source>
</evidence>
<feature type="repeat" description="TPR" evidence="16">
    <location>
        <begin position="343"/>
        <end position="376"/>
    </location>
</feature>
<evidence type="ECO:0000259" key="18">
    <source>
        <dbReference type="Pfam" id="PF08409"/>
    </source>
</evidence>
<dbReference type="InterPro" id="IPR019734">
    <property type="entry name" value="TPR_rpt"/>
</dbReference>
<dbReference type="EMBL" id="JH431494">
    <property type="status" value="NOT_ANNOTATED_CDS"/>
    <property type="molecule type" value="Genomic_DNA"/>
</dbReference>
<keyword evidence="11" id="KW-0256">Endoplasmic reticulum</keyword>
<evidence type="ECO:0000256" key="9">
    <source>
        <dbReference type="ARBA" id="ARBA00022737"/>
    </source>
</evidence>
<dbReference type="EnsemblMetazoa" id="SMAR004521-RA">
    <property type="protein sequence ID" value="SMAR004521-PA"/>
    <property type="gene ID" value="SMAR004521"/>
</dbReference>
<dbReference type="InterPro" id="IPR013618">
    <property type="entry name" value="TMTC_DUF1736"/>
</dbReference>
<dbReference type="GO" id="GO:0016020">
    <property type="term" value="C:membrane"/>
    <property type="evidence" value="ECO:0007669"/>
    <property type="project" value="UniProtKB-SubCell"/>
</dbReference>
<keyword evidence="7" id="KW-0808">Transferase</keyword>
<evidence type="ECO:0000256" key="14">
    <source>
        <dbReference type="ARBA" id="ARBA00045085"/>
    </source>
</evidence>
<dbReference type="OMA" id="NPRTHGN"/>
<comment type="subcellular location">
    <subcellularLocation>
        <location evidence="3">Endoplasmic reticulum</location>
    </subcellularLocation>
    <subcellularLocation>
        <location evidence="2">Membrane</location>
        <topology evidence="2">Multi-pass membrane protein</topology>
    </subcellularLocation>
</comment>
<comment type="pathway">
    <text evidence="4">Protein modification; protein glycosylation.</text>
</comment>
<feature type="domain" description="DUF1736" evidence="18">
    <location>
        <begin position="123"/>
        <end position="194"/>
    </location>
</feature>
<dbReference type="Pfam" id="PF13432">
    <property type="entry name" value="TPR_16"/>
    <property type="match status" value="1"/>
</dbReference>
<feature type="transmembrane region" description="Helical" evidence="17">
    <location>
        <begin position="103"/>
        <end position="121"/>
    </location>
</feature>
<dbReference type="HOGENOM" id="CLU_011615_1_0_1"/>
<feature type="repeat" description="TPR" evidence="16">
    <location>
        <begin position="531"/>
        <end position="564"/>
    </location>
</feature>
<dbReference type="InterPro" id="IPR011990">
    <property type="entry name" value="TPR-like_helical_dom_sf"/>
</dbReference>
<sequence>VTGVVARAELLSSIFFLAAFFAYVKATKAKQTDWTYLLATLLLSTVALLCKEQGIMVLTVCIVYEICVVLKIRLQDIPHMLDMVINSSSSAFTHSLREASRRIITLVVFKLFLIVMRLKIMNGQLPTFTKFDNPSAVAPTPVRYMTYNYLLAVNAWLLLFPHNLCCDWTMGTIPCLESALDPRHLATVGFYLSFLKLARVASFRTRHATVVLMSLAIIVFPFLPASNLFFPVGFVIAERTLYTPSMGFCILVAYGWNILLQKSSHKKMLWIGLLFLMLMHASKTLTRNLDWESEYSIFMASLRVNQRNAKLYNNVGHTLENVGKYEEALQYFHQASAVQPDDVTAYINMGRLYNNLKMYEEAESTFSKAKDLLPKPRPGESYYTKIAPHYLTVFTNLASLISKNDSRLEEADALYLQVIRMRADYTHAYINRGDILIKMNRTKEAQEIYETALRYDSRNPDIYYNLGVVSWEQGRATEALAYLNKALEFDPDHKEALMNSAILIQETGNAGMRKTAHQRLLRMIEKGHGNEKVYLNLGMLAIDDNDLENAERWLRKAVQAQEDFRSALYNLALLLSHKKKPLEAAPFLHQLLKNHPDHIKGLILLGDIYVNNIRDLDAAEQCYRRVLAFDSNHIQGHHNFCVIYVERGDLEAAEQCFVRAVSMAPHVDYIKHHLQTVRRILEQKRLAGPSYNNPYHITEMDKELPMS</sequence>
<dbReference type="EC" id="2.4.1.109" evidence="6"/>
<dbReference type="Pfam" id="PF13424">
    <property type="entry name" value="TPR_12"/>
    <property type="match status" value="1"/>
</dbReference>
<feature type="repeat" description="TPR" evidence="16">
    <location>
        <begin position="426"/>
        <end position="459"/>
    </location>
</feature>
<keyword evidence="20" id="KW-1185">Reference proteome</keyword>
<dbReference type="UniPathway" id="UPA00378"/>
<evidence type="ECO:0000256" key="4">
    <source>
        <dbReference type="ARBA" id="ARBA00004922"/>
    </source>
</evidence>
<dbReference type="GO" id="GO:0004169">
    <property type="term" value="F:dolichyl-phosphate-mannose-protein mannosyltransferase activity"/>
    <property type="evidence" value="ECO:0007669"/>
    <property type="project" value="UniProtKB-EC"/>
</dbReference>
<keyword evidence="9" id="KW-0677">Repeat</keyword>
<dbReference type="PROSITE" id="PS50293">
    <property type="entry name" value="TPR_REGION"/>
    <property type="match status" value="2"/>
</dbReference>
<evidence type="ECO:0000256" key="3">
    <source>
        <dbReference type="ARBA" id="ARBA00004240"/>
    </source>
</evidence>
<evidence type="ECO:0000256" key="5">
    <source>
        <dbReference type="ARBA" id="ARBA00007882"/>
    </source>
</evidence>
<accession>T1ITR6</accession>
<reference evidence="19" key="2">
    <citation type="submission" date="2015-02" db="UniProtKB">
        <authorList>
            <consortium name="EnsemblMetazoa"/>
        </authorList>
    </citation>
    <scope>IDENTIFICATION</scope>
</reference>
<comment type="similarity">
    <text evidence="5">Belongs to the TMTC family.</text>
</comment>
<dbReference type="eggNOG" id="KOG1124">
    <property type="taxonomic scope" value="Eukaryota"/>
</dbReference>
<comment type="catalytic activity">
    <reaction evidence="15">
        <text>a di-trans,poly-cis-dolichyl beta-D-mannosyl phosphate + L-seryl-[protein] = 3-O-(alpha-D-mannosyl)-L-seryl-[protein] + a di-trans,poly-cis-dolichyl phosphate + H(+)</text>
        <dbReference type="Rhea" id="RHEA:17377"/>
        <dbReference type="Rhea" id="RHEA-COMP:9863"/>
        <dbReference type="Rhea" id="RHEA-COMP:13546"/>
        <dbReference type="Rhea" id="RHEA-COMP:19498"/>
        <dbReference type="Rhea" id="RHEA-COMP:19501"/>
        <dbReference type="ChEBI" id="CHEBI:15378"/>
        <dbReference type="ChEBI" id="CHEBI:29999"/>
        <dbReference type="ChEBI" id="CHEBI:57683"/>
        <dbReference type="ChEBI" id="CHEBI:58211"/>
        <dbReference type="ChEBI" id="CHEBI:137321"/>
        <dbReference type="EC" id="2.4.1.109"/>
    </reaction>
</comment>
<evidence type="ECO:0000256" key="15">
    <source>
        <dbReference type="ARBA" id="ARBA00045102"/>
    </source>
</evidence>
<evidence type="ECO:0000313" key="20">
    <source>
        <dbReference type="Proteomes" id="UP000014500"/>
    </source>
</evidence>
<feature type="transmembrane region" description="Helical" evidence="17">
    <location>
        <begin position="6"/>
        <end position="24"/>
    </location>
</feature>
<dbReference type="STRING" id="126957.T1ITR6"/>
<keyword evidence="13 17" id="KW-0472">Membrane</keyword>
<name>T1ITR6_STRMM</name>
<comment type="function">
    <text evidence="1">Transfers mannosyl residues to the hydroxyl group of serine or threonine residues.</text>
</comment>
<evidence type="ECO:0000256" key="6">
    <source>
        <dbReference type="ARBA" id="ARBA00012839"/>
    </source>
</evidence>
<dbReference type="PANTHER" id="PTHR44395">
    <property type="match status" value="1"/>
</dbReference>
<feature type="transmembrane region" description="Helical" evidence="17">
    <location>
        <begin position="241"/>
        <end position="260"/>
    </location>
</feature>
<dbReference type="SMART" id="SM00028">
    <property type="entry name" value="TPR"/>
    <property type="match status" value="8"/>
</dbReference>
<dbReference type="Pfam" id="PF13174">
    <property type="entry name" value="TPR_6"/>
    <property type="match status" value="1"/>
</dbReference>
<keyword evidence="12 17" id="KW-1133">Transmembrane helix</keyword>
<protein>
    <recommendedName>
        <fullName evidence="6">dolichyl-phosphate-mannose--protein mannosyltransferase</fullName>
        <ecNumber evidence="6">2.4.1.109</ecNumber>
    </recommendedName>
</protein>
<dbReference type="PANTHER" id="PTHR44395:SF1">
    <property type="entry name" value="PROTEIN O-MANNOSYL-TRANSFERASE TMTC3"/>
    <property type="match status" value="1"/>
</dbReference>
<evidence type="ECO:0000313" key="19">
    <source>
        <dbReference type="EnsemblMetazoa" id="SMAR004521-PA"/>
    </source>
</evidence>
<organism evidence="19 20">
    <name type="scientific">Strigamia maritima</name>
    <name type="common">European centipede</name>
    <name type="synonym">Geophilus maritimus</name>
    <dbReference type="NCBI Taxonomy" id="126957"/>
    <lineage>
        <taxon>Eukaryota</taxon>
        <taxon>Metazoa</taxon>
        <taxon>Ecdysozoa</taxon>
        <taxon>Arthropoda</taxon>
        <taxon>Myriapoda</taxon>
        <taxon>Chilopoda</taxon>
        <taxon>Pleurostigmophora</taxon>
        <taxon>Geophilomorpha</taxon>
        <taxon>Linotaeniidae</taxon>
        <taxon>Strigamia</taxon>
    </lineage>
</organism>
<proteinExistence type="inferred from homology"/>
<feature type="transmembrane region" description="Helical" evidence="17">
    <location>
        <begin position="141"/>
        <end position="160"/>
    </location>
</feature>
<evidence type="ECO:0000256" key="11">
    <source>
        <dbReference type="ARBA" id="ARBA00022824"/>
    </source>
</evidence>
<feature type="transmembrane region" description="Helical" evidence="17">
    <location>
        <begin position="267"/>
        <end position="285"/>
    </location>
</feature>
<dbReference type="Gene3D" id="1.25.40.10">
    <property type="entry name" value="Tetratricopeptide repeat domain"/>
    <property type="match status" value="3"/>
</dbReference>
<reference evidence="20" key="1">
    <citation type="submission" date="2011-05" db="EMBL/GenBank/DDBJ databases">
        <authorList>
            <person name="Richards S.R."/>
            <person name="Qu J."/>
            <person name="Jiang H."/>
            <person name="Jhangiani S.N."/>
            <person name="Agravi P."/>
            <person name="Goodspeed R."/>
            <person name="Gross S."/>
            <person name="Mandapat C."/>
            <person name="Jackson L."/>
            <person name="Mathew T."/>
            <person name="Pu L."/>
            <person name="Thornton R."/>
            <person name="Saada N."/>
            <person name="Wilczek-Boney K.B."/>
            <person name="Lee S."/>
            <person name="Kovar C."/>
            <person name="Wu Y."/>
            <person name="Scherer S.E."/>
            <person name="Worley K.C."/>
            <person name="Muzny D.M."/>
            <person name="Gibbs R."/>
        </authorList>
    </citation>
    <scope>NUCLEOTIDE SEQUENCE</scope>
    <source>
        <strain evidence="20">Brora</strain>
    </source>
</reference>
<dbReference type="PROSITE" id="PS50005">
    <property type="entry name" value="TPR"/>
    <property type="match status" value="5"/>
</dbReference>
<dbReference type="Pfam" id="PF13181">
    <property type="entry name" value="TPR_8"/>
    <property type="match status" value="3"/>
</dbReference>
<dbReference type="FunFam" id="1.25.40.10:FF:000239">
    <property type="entry name" value="Transmembrane and TPR repeat-containing protein 3"/>
    <property type="match status" value="1"/>
</dbReference>
<dbReference type="AlphaFoldDB" id="T1ITR6"/>
<evidence type="ECO:0000256" key="12">
    <source>
        <dbReference type="ARBA" id="ARBA00022989"/>
    </source>
</evidence>
<dbReference type="Proteomes" id="UP000014500">
    <property type="component" value="Unassembled WGS sequence"/>
</dbReference>
<evidence type="ECO:0000256" key="8">
    <source>
        <dbReference type="ARBA" id="ARBA00022692"/>
    </source>
</evidence>
<feature type="repeat" description="TPR" evidence="16">
    <location>
        <begin position="460"/>
        <end position="493"/>
    </location>
</feature>
<evidence type="ECO:0000256" key="2">
    <source>
        <dbReference type="ARBA" id="ARBA00004141"/>
    </source>
</evidence>
<dbReference type="Pfam" id="PF08409">
    <property type="entry name" value="TMTC_DUF1736"/>
    <property type="match status" value="1"/>
</dbReference>
<feature type="transmembrane region" description="Helical" evidence="17">
    <location>
        <begin position="208"/>
        <end position="229"/>
    </location>
</feature>
<evidence type="ECO:0000256" key="7">
    <source>
        <dbReference type="ARBA" id="ARBA00022679"/>
    </source>
</evidence>
<keyword evidence="10 16" id="KW-0802">TPR repeat</keyword>
<dbReference type="SUPFAM" id="SSF48452">
    <property type="entry name" value="TPR-like"/>
    <property type="match status" value="2"/>
</dbReference>